<keyword evidence="5 7" id="KW-0472">Membrane</keyword>
<evidence type="ECO:0000313" key="9">
    <source>
        <dbReference type="EMBL" id="SGZ54799.1"/>
    </source>
</evidence>
<dbReference type="InterPro" id="IPR050291">
    <property type="entry name" value="CDF_Transporter"/>
</dbReference>
<accession>A0A1L0BTW6</accession>
<dbReference type="Gene3D" id="1.20.1510.10">
    <property type="entry name" value="Cation efflux protein transmembrane domain"/>
    <property type="match status" value="1"/>
</dbReference>
<evidence type="ECO:0000256" key="5">
    <source>
        <dbReference type="ARBA" id="ARBA00023136"/>
    </source>
</evidence>
<dbReference type="InterPro" id="IPR058533">
    <property type="entry name" value="Cation_efflux_TM"/>
</dbReference>
<feature type="transmembrane region" description="Helical" evidence="7">
    <location>
        <begin position="394"/>
        <end position="416"/>
    </location>
</feature>
<dbReference type="GO" id="GO:0016020">
    <property type="term" value="C:membrane"/>
    <property type="evidence" value="ECO:0007669"/>
    <property type="project" value="UniProtKB-SubCell"/>
</dbReference>
<dbReference type="GO" id="GO:0098771">
    <property type="term" value="P:inorganic ion homeostasis"/>
    <property type="evidence" value="ECO:0007669"/>
    <property type="project" value="UniProtKB-ARBA"/>
</dbReference>
<comment type="subcellular location">
    <subcellularLocation>
        <location evidence="1">Membrane</location>
        <topology evidence="1">Multi-pass membrane protein</topology>
    </subcellularLocation>
</comment>
<dbReference type="Gene3D" id="3.30.70.1350">
    <property type="entry name" value="Cation efflux protein, cytoplasmic domain"/>
    <property type="match status" value="1"/>
</dbReference>
<feature type="transmembrane region" description="Helical" evidence="7">
    <location>
        <begin position="355"/>
        <end position="374"/>
    </location>
</feature>
<feature type="region of interest" description="Disordered" evidence="6">
    <location>
        <begin position="1"/>
        <end position="40"/>
    </location>
</feature>
<evidence type="ECO:0000256" key="3">
    <source>
        <dbReference type="ARBA" id="ARBA00022692"/>
    </source>
</evidence>
<dbReference type="PANTHER" id="PTHR43840:SF4">
    <property type="entry name" value="CDF DIVALENT METAL CATION TRANSPORTER (EUROFUNG)"/>
    <property type="match status" value="1"/>
</dbReference>
<dbReference type="SUPFAM" id="SSF160240">
    <property type="entry name" value="Cation efflux protein cytoplasmic domain-like"/>
    <property type="match status" value="1"/>
</dbReference>
<dbReference type="Pfam" id="PF01545">
    <property type="entry name" value="Cation_efflux"/>
    <property type="match status" value="1"/>
</dbReference>
<dbReference type="GO" id="GO:0030003">
    <property type="term" value="P:intracellular monoatomic cation homeostasis"/>
    <property type="evidence" value="ECO:0007669"/>
    <property type="project" value="UniProtKB-ARBA"/>
</dbReference>
<dbReference type="AlphaFoldDB" id="A0A1L0BTW6"/>
<evidence type="ECO:0000256" key="4">
    <source>
        <dbReference type="ARBA" id="ARBA00022989"/>
    </source>
</evidence>
<dbReference type="SUPFAM" id="SSF161111">
    <property type="entry name" value="Cation efflux protein transmembrane domain-like"/>
    <property type="match status" value="1"/>
</dbReference>
<feature type="transmembrane region" description="Helical" evidence="7">
    <location>
        <begin position="313"/>
        <end position="334"/>
    </location>
</feature>
<keyword evidence="4 7" id="KW-1133">Transmembrane helix</keyword>
<feature type="transmembrane region" description="Helical" evidence="7">
    <location>
        <begin position="436"/>
        <end position="457"/>
    </location>
</feature>
<dbReference type="GO" id="GO:0008324">
    <property type="term" value="F:monoatomic cation transmembrane transporter activity"/>
    <property type="evidence" value="ECO:0007669"/>
    <property type="project" value="InterPro"/>
</dbReference>
<keyword evidence="2" id="KW-0813">Transport</keyword>
<reference evidence="9 10" key="1">
    <citation type="submission" date="2016-10" db="EMBL/GenBank/DDBJ databases">
        <authorList>
            <person name="de Groot N.N."/>
        </authorList>
    </citation>
    <scope>NUCLEOTIDE SEQUENCE [LARGE SCALE GENOMIC DNA]</scope>
    <source>
        <strain evidence="9 10">PYCC 4715</strain>
    </source>
</reference>
<feature type="transmembrane region" description="Helical" evidence="7">
    <location>
        <begin position="283"/>
        <end position="307"/>
    </location>
</feature>
<dbReference type="PANTHER" id="PTHR43840">
    <property type="entry name" value="MITOCHONDRIAL METAL TRANSPORTER 1-RELATED"/>
    <property type="match status" value="1"/>
</dbReference>
<gene>
    <name evidence="9" type="ORF">SAMEA4029009_CIC11G00000004289</name>
</gene>
<evidence type="ECO:0000259" key="8">
    <source>
        <dbReference type="Pfam" id="PF01545"/>
    </source>
</evidence>
<proteinExistence type="predicted"/>
<feature type="compositionally biased region" description="Low complexity" evidence="6">
    <location>
        <begin position="1"/>
        <end position="14"/>
    </location>
</feature>
<dbReference type="FunFam" id="1.20.1510.10:FF:000005">
    <property type="entry name" value="Putative Cation diffusion facilitator 1"/>
    <property type="match status" value="1"/>
</dbReference>
<sequence length="579" mass="65224">MALSKSPSSPSLTTGMTSRNSPNGSLPAETLPLLDRSTNSHDNFVAQMNESRFNGYGGRGSSPNRWAPRGPDQREQLRRKSVSVLEMTRQGYVQPEQRPFFHRLLSNHATVLNPNWGSTHDLTSQSLLFTDENLVHSLDMEENGEFDPKQRMSILSVLRPEKLIGEYKTVATWQDRLVDVLKIRNKKLKTFYTEQNELIERYIEIDNLLDYGKIHLSMLSTYTEPKKKKLPVLDEAAEDLLPPVTSLEMGQSPSNSRLNGAPGNIQQGSQYLGFNEELASREIYTAIVVNFFINFILLLGKLIIAFLTDSLSIVASLVDSVLDFLSTFIIYVANKLSTTENWQLRLAYPIGRAKLEPLGILVFSVLIIVSFFQVGLESFKKLFLTTPDERVVVLIGNDAILIMLITILAKVGCWLWCKSSKSSSVQALAQDAMTDIVFNTVSLVMPTAGHFLGIWWLDPAGAFLLSFYVIFSWSKTAYEHIDNLTGAVAEPMDYKIILYLAYRFAECIELVTALKVYHAGDLLNVEIDLVFNTTDFDLTFKDAHDIAEALQYAIETLPMVERAYVHIDYMEGNFKGHLT</sequence>
<evidence type="ECO:0000256" key="2">
    <source>
        <dbReference type="ARBA" id="ARBA00022448"/>
    </source>
</evidence>
<evidence type="ECO:0000256" key="1">
    <source>
        <dbReference type="ARBA" id="ARBA00004141"/>
    </source>
</evidence>
<feature type="region of interest" description="Disordered" evidence="6">
    <location>
        <begin position="52"/>
        <end position="77"/>
    </location>
</feature>
<name>A0A1L0BTW6_9ASCO</name>
<evidence type="ECO:0000256" key="6">
    <source>
        <dbReference type="SAM" id="MobiDB-lite"/>
    </source>
</evidence>
<feature type="compositionally biased region" description="Polar residues" evidence="6">
    <location>
        <begin position="15"/>
        <end position="24"/>
    </location>
</feature>
<evidence type="ECO:0000313" key="10">
    <source>
        <dbReference type="Proteomes" id="UP000182259"/>
    </source>
</evidence>
<feature type="domain" description="Cation efflux protein transmembrane" evidence="8">
    <location>
        <begin position="288"/>
        <end position="484"/>
    </location>
</feature>
<dbReference type="InterPro" id="IPR027469">
    <property type="entry name" value="Cation_efflux_TMD_sf"/>
</dbReference>
<organism evidence="9 10">
    <name type="scientific">Sungouiella intermedia</name>
    <dbReference type="NCBI Taxonomy" id="45354"/>
    <lineage>
        <taxon>Eukaryota</taxon>
        <taxon>Fungi</taxon>
        <taxon>Dikarya</taxon>
        <taxon>Ascomycota</taxon>
        <taxon>Saccharomycotina</taxon>
        <taxon>Pichiomycetes</taxon>
        <taxon>Metschnikowiaceae</taxon>
        <taxon>Sungouiella</taxon>
    </lineage>
</organism>
<protein>
    <submittedName>
        <fullName evidence="9">CIC11C00000004289</fullName>
    </submittedName>
</protein>
<keyword evidence="3 7" id="KW-0812">Transmembrane</keyword>
<dbReference type="Proteomes" id="UP000182259">
    <property type="component" value="Chromosome IV"/>
</dbReference>
<evidence type="ECO:0000256" key="7">
    <source>
        <dbReference type="SAM" id="Phobius"/>
    </source>
</evidence>
<dbReference type="InterPro" id="IPR036837">
    <property type="entry name" value="Cation_efflux_CTD_sf"/>
</dbReference>
<dbReference type="EMBL" id="LT635767">
    <property type="protein sequence ID" value="SGZ54799.1"/>
    <property type="molecule type" value="Genomic_DNA"/>
</dbReference>